<proteinExistence type="predicted"/>
<name>A0A9N8F4X7_9STRA</name>
<keyword evidence="2" id="KW-0812">Transmembrane</keyword>
<feature type="transmembrane region" description="Helical" evidence="2">
    <location>
        <begin position="117"/>
        <end position="146"/>
    </location>
</feature>
<comment type="caution">
    <text evidence="3">The sequence shown here is derived from an EMBL/GenBank/DDBJ whole genome shotgun (WGS) entry which is preliminary data.</text>
</comment>
<accession>A0A9N8F4X7</accession>
<dbReference type="AlphaFoldDB" id="A0A9N8F4X7"/>
<dbReference type="Proteomes" id="UP001153069">
    <property type="component" value="Unassembled WGS sequence"/>
</dbReference>
<organism evidence="3 4">
    <name type="scientific">Seminavis robusta</name>
    <dbReference type="NCBI Taxonomy" id="568900"/>
    <lineage>
        <taxon>Eukaryota</taxon>
        <taxon>Sar</taxon>
        <taxon>Stramenopiles</taxon>
        <taxon>Ochrophyta</taxon>
        <taxon>Bacillariophyta</taxon>
        <taxon>Bacillariophyceae</taxon>
        <taxon>Bacillariophycidae</taxon>
        <taxon>Naviculales</taxon>
        <taxon>Naviculaceae</taxon>
        <taxon>Seminavis</taxon>
    </lineage>
</organism>
<feature type="transmembrane region" description="Helical" evidence="2">
    <location>
        <begin position="167"/>
        <end position="188"/>
    </location>
</feature>
<evidence type="ECO:0000313" key="4">
    <source>
        <dbReference type="Proteomes" id="UP001153069"/>
    </source>
</evidence>
<gene>
    <name evidence="3" type="ORF">SEMRO_3039_G342620.1</name>
</gene>
<evidence type="ECO:0000256" key="1">
    <source>
        <dbReference type="SAM" id="MobiDB-lite"/>
    </source>
</evidence>
<evidence type="ECO:0000256" key="2">
    <source>
        <dbReference type="SAM" id="Phobius"/>
    </source>
</evidence>
<feature type="region of interest" description="Disordered" evidence="1">
    <location>
        <begin position="248"/>
        <end position="287"/>
    </location>
</feature>
<keyword evidence="4" id="KW-1185">Reference proteome</keyword>
<keyword evidence="2" id="KW-1133">Transmembrane helix</keyword>
<reference evidence="3" key="1">
    <citation type="submission" date="2020-06" db="EMBL/GenBank/DDBJ databases">
        <authorList>
            <consortium name="Plant Systems Biology data submission"/>
        </authorList>
    </citation>
    <scope>NUCLEOTIDE SEQUENCE</scope>
    <source>
        <strain evidence="3">D6</strain>
    </source>
</reference>
<feature type="compositionally biased region" description="Polar residues" evidence="1">
    <location>
        <begin position="263"/>
        <end position="287"/>
    </location>
</feature>
<keyword evidence="2" id="KW-0472">Membrane</keyword>
<feature type="transmembrane region" description="Helical" evidence="2">
    <location>
        <begin position="200"/>
        <end position="225"/>
    </location>
</feature>
<evidence type="ECO:0008006" key="5">
    <source>
        <dbReference type="Google" id="ProtNLM"/>
    </source>
</evidence>
<sequence length="287" mass="31622">MSHNTAPSGHRGSGVSILTRRSSVALRRKEQLHVPVLLDSPDAAVVPATKEEEDPLTGFWIYPELMDILALVAAMSLTVNTTSIFSFTTEDISPADDRYTEFLGSSMFDPLPVSRGLMVFSALGTSLSSLSLVMSVCVRIILTYAVNTNTRSRKRRFLLQWANPMSVFVVIIWNLAIGCSAVTVYFVGWVVFPPEIARSAFLLACGIAFMLGLLLLFVLAVFMVVRSIHLDKEDREEIQRGTSIVRSMMDPSATEQESARQLHGTSTRGFSQRDTTNHQVSASDLSL</sequence>
<protein>
    <recommendedName>
        <fullName evidence="5">Transmembrane protein</fullName>
    </recommendedName>
</protein>
<evidence type="ECO:0000313" key="3">
    <source>
        <dbReference type="EMBL" id="CAB9530780.1"/>
    </source>
</evidence>
<dbReference type="EMBL" id="CAICTM010003037">
    <property type="protein sequence ID" value="CAB9530780.1"/>
    <property type="molecule type" value="Genomic_DNA"/>
</dbReference>